<comment type="catalytic activity">
    <reaction evidence="1 19">
        <text>Release of an N-terminal dipeptide from a peptide comprising four or more residues, with broad specificity. Also acts on dipeptidyl 2-naphthylamides.</text>
        <dbReference type="EC" id="3.4.14.4"/>
    </reaction>
</comment>
<dbReference type="VEuPathDB" id="FungiDB:C5L36_0B11180"/>
<evidence type="ECO:0000256" key="12">
    <source>
        <dbReference type="ARBA" id="ARBA00022670"/>
    </source>
</evidence>
<protein>
    <recommendedName>
        <fullName evidence="7 19">Dipeptidyl peptidase 3</fullName>
        <ecNumber evidence="6 19">3.4.14.4</ecNumber>
    </recommendedName>
    <alternativeName>
        <fullName evidence="19">Dipeptidyl aminopeptidase III</fullName>
    </alternativeName>
    <alternativeName>
        <fullName evidence="19">Dipeptidyl peptidase III</fullName>
    </alternativeName>
</protein>
<dbReference type="GO" id="GO:0004177">
    <property type="term" value="F:aminopeptidase activity"/>
    <property type="evidence" value="ECO:0007669"/>
    <property type="project" value="UniProtKB-KW"/>
</dbReference>
<dbReference type="FunFam" id="4.10.80.300:FF:000001">
    <property type="entry name" value="H/ACA ribonucleoprotein complex subunit 3"/>
    <property type="match status" value="1"/>
</dbReference>
<comment type="subcellular location">
    <subcellularLocation>
        <location evidence="2">Cytoplasm</location>
    </subcellularLocation>
    <subcellularLocation>
        <location evidence="3">Nucleus</location>
        <location evidence="3">Nucleolus</location>
    </subcellularLocation>
</comment>
<name>A0A099P550_PICKU</name>
<keyword evidence="10" id="KW-0690">Ribosome biogenesis</keyword>
<comment type="caution">
    <text evidence="22">The sequence shown here is derived from an EMBL/GenBank/DDBJ whole genome shotgun (WGS) entry which is preliminary data.</text>
</comment>
<dbReference type="PANTHER" id="PTHR23422:SF11">
    <property type="entry name" value="DIPEPTIDYL PEPTIDASE 3"/>
    <property type="match status" value="1"/>
</dbReference>
<dbReference type="eggNOG" id="KOG3503">
    <property type="taxonomic scope" value="Eukaryota"/>
</dbReference>
<evidence type="ECO:0000256" key="3">
    <source>
        <dbReference type="ARBA" id="ARBA00004604"/>
    </source>
</evidence>
<evidence type="ECO:0000256" key="21">
    <source>
        <dbReference type="PIRSR" id="PIRSR007828-2"/>
    </source>
</evidence>
<dbReference type="GO" id="GO:0046872">
    <property type="term" value="F:metal ion binding"/>
    <property type="evidence" value="ECO:0007669"/>
    <property type="project" value="UniProtKB-KW"/>
</dbReference>
<evidence type="ECO:0000256" key="13">
    <source>
        <dbReference type="ARBA" id="ARBA00022723"/>
    </source>
</evidence>
<comment type="similarity">
    <text evidence="5 19">Belongs to the peptidase M49 family.</text>
</comment>
<dbReference type="InterPro" id="IPR005317">
    <property type="entry name" value="Dipeptidyl-peptase3"/>
</dbReference>
<keyword evidence="13 19" id="KW-0479">Metal-binding</keyword>
<evidence type="ECO:0000256" key="19">
    <source>
        <dbReference type="PIRNR" id="PIRNR007828"/>
    </source>
</evidence>
<comment type="similarity">
    <text evidence="4">Belongs to the NOP10 family.</text>
</comment>
<dbReference type="EMBL" id="JQFK01000010">
    <property type="protein sequence ID" value="KGK39342.1"/>
    <property type="molecule type" value="Genomic_DNA"/>
</dbReference>
<dbReference type="AlphaFoldDB" id="A0A099P550"/>
<proteinExistence type="inferred from homology"/>
<evidence type="ECO:0000256" key="7">
    <source>
        <dbReference type="ARBA" id="ARBA00014713"/>
    </source>
</evidence>
<evidence type="ECO:0000256" key="18">
    <source>
        <dbReference type="ARBA" id="ARBA00023274"/>
    </source>
</evidence>
<dbReference type="Proteomes" id="UP000195871">
    <property type="component" value="Unassembled WGS sequence"/>
</dbReference>
<evidence type="ECO:0000313" key="24">
    <source>
        <dbReference type="Proteomes" id="UP000029867"/>
    </source>
</evidence>
<keyword evidence="14 19" id="KW-0378">Hydrolase</keyword>
<keyword evidence="11" id="KW-0698">rRNA processing</keyword>
<dbReference type="Pfam" id="PF04135">
    <property type="entry name" value="Nop10p"/>
    <property type="match status" value="1"/>
</dbReference>
<evidence type="ECO:0000256" key="8">
    <source>
        <dbReference type="ARBA" id="ARBA00022438"/>
    </source>
</evidence>
<dbReference type="MEROPS" id="M49.004"/>
<keyword evidence="16 19" id="KW-0482">Metalloprotease</keyword>
<dbReference type="Gene3D" id="3.30.540.30">
    <property type="match status" value="3"/>
</dbReference>
<dbReference type="Proteomes" id="UP000029867">
    <property type="component" value="Unassembled WGS sequence"/>
</dbReference>
<feature type="active site" evidence="20">
    <location>
        <position position="507"/>
    </location>
</feature>
<dbReference type="PIRSF" id="PIRSF007828">
    <property type="entry name" value="Dipeptidyl-peptidase_III"/>
    <property type="match status" value="1"/>
</dbReference>
<evidence type="ECO:0000313" key="23">
    <source>
        <dbReference type="EMBL" id="OUT20393.1"/>
    </source>
</evidence>
<evidence type="ECO:0000256" key="17">
    <source>
        <dbReference type="ARBA" id="ARBA00023242"/>
    </source>
</evidence>
<dbReference type="EC" id="3.4.14.4" evidence="6 19"/>
<evidence type="ECO:0000313" key="25">
    <source>
        <dbReference type="Proteomes" id="UP000195871"/>
    </source>
</evidence>
<dbReference type="EMBL" id="NHMM01000008">
    <property type="protein sequence ID" value="OUT20393.1"/>
    <property type="molecule type" value="Genomic_DNA"/>
</dbReference>
<evidence type="ECO:0000256" key="16">
    <source>
        <dbReference type="ARBA" id="ARBA00023049"/>
    </source>
</evidence>
<dbReference type="GO" id="GO:0006508">
    <property type="term" value="P:proteolysis"/>
    <property type="evidence" value="ECO:0007669"/>
    <property type="project" value="UniProtKB-KW"/>
</dbReference>
<comment type="cofactor">
    <cofactor evidence="19 21">
        <name>Zn(2+)</name>
        <dbReference type="ChEBI" id="CHEBI:29105"/>
    </cofactor>
    <text evidence="19 21">Binds 1 zinc ion per subunit.</text>
</comment>
<dbReference type="FunFam" id="3.30.540.30:FF:000001">
    <property type="entry name" value="Dipeptidyl peptidase 3"/>
    <property type="match status" value="1"/>
</dbReference>
<dbReference type="FunFam" id="3.30.540.30:FF:000002">
    <property type="entry name" value="Dipeptidyl peptidase 3"/>
    <property type="match status" value="1"/>
</dbReference>
<reference evidence="22" key="2">
    <citation type="submission" date="2014-08" db="EMBL/GenBank/DDBJ databases">
        <title>Exploiting Issatchenkia orientalis SD108 for Succinic Acid Production.</title>
        <authorList>
            <person name="Xiao H."/>
            <person name="Shao Z."/>
            <person name="Jiang Y."/>
            <person name="Dole S."/>
            <person name="Zhao H."/>
        </authorList>
    </citation>
    <scope>NUCLEOTIDE SEQUENCE [LARGE SCALE GENOMIC DNA]</scope>
    <source>
        <strain evidence="22">SD108</strain>
    </source>
</reference>
<dbReference type="HOGENOM" id="CLU_011977_1_0_1"/>
<dbReference type="GO" id="GO:0008239">
    <property type="term" value="F:dipeptidyl-peptidase activity"/>
    <property type="evidence" value="ECO:0007669"/>
    <property type="project" value="UniProtKB-UniRule"/>
</dbReference>
<dbReference type="GO" id="GO:0001522">
    <property type="term" value="P:pseudouridine synthesis"/>
    <property type="evidence" value="ECO:0007669"/>
    <property type="project" value="InterPro"/>
</dbReference>
<keyword evidence="15 19" id="KW-0862">Zinc</keyword>
<dbReference type="GO" id="GO:1990904">
    <property type="term" value="C:ribonucleoprotein complex"/>
    <property type="evidence" value="ECO:0007669"/>
    <property type="project" value="UniProtKB-KW"/>
</dbReference>
<dbReference type="InterPro" id="IPR036756">
    <property type="entry name" value="H/ACA_rnp_Nop10_sf"/>
</dbReference>
<sequence>MHLMYTLGPDGKRIYTLKKVTESGEITKSAHPARFSPDDKFSRQRITLKKRLLNKQLGKILSRKMATSSTIDVTQYYADKEAPIARLSATKYFNQLTNREKLYAHYFSKAGHWGSRAVLRSVSPESEGIFDLIIAIHKKIDGDYKKLKNIDECIITKYLEYASQVLSNLGNYKSFGDSKFIPRLTAEEFQLIIDDINDKEITERFSKVKEPIFSLDDKIAMLGSPEDGHVSGYYLNVVTKIEGEAIDSALAKHDIMPENVRVSKVDETNFIVHVASAFKSNTTGYYPDTIEFDISDGRSATLKFQFGDHSNEFIKIVENLIKAREYAANETQSRMLENYITSFMNGSMKAHYNSQIEWVKDLEPAVETNIGFIETYRDYLGTKGEWECLVAMVNKERTAKFGELVNNAKEFINDLPWDGEFEKDVFTPPDFTSLEVLTFAGSGVPAGINIPNYDKIRINIGFKNVSLGNVLSAKSSKEPISFISNDVQELYEKYRVEAFEVQVGIHELLGHGTGKLMMELDDGKFNFDIENPPTGLDGLPIKTYYKKGETWGSKFGSLAGAYEECRAESVAMFLGTNRKLLEIFGYKTKQEQDDIIYIMYISMCRAGLLAMEYYDPKHGKWGQPHCQARYAIFKNYLDAGEGLVELRYKNADYSDLEMVVDRSKIERVGQESIGEFLRKLHVYKCSGDVISGSAFFKEQTTIPPELLKFRDIILKKKLPRKQLVQANTFINAHGDVECVEYDETPEGMIESFAAREC</sequence>
<feature type="binding site" evidence="21">
    <location>
        <position position="564"/>
    </location>
    <ligand>
        <name>Zn(2+)</name>
        <dbReference type="ChEBI" id="CHEBI:29105"/>
        <note>catalytic</note>
    </ligand>
</feature>
<keyword evidence="17" id="KW-0539">Nucleus</keyword>
<evidence type="ECO:0000256" key="1">
    <source>
        <dbReference type="ARBA" id="ARBA00001336"/>
    </source>
</evidence>
<dbReference type="GO" id="GO:0005730">
    <property type="term" value="C:nucleolus"/>
    <property type="evidence" value="ECO:0007669"/>
    <property type="project" value="UniProtKB-SubCell"/>
</dbReference>
<keyword evidence="8 19" id="KW-0031">Aminopeptidase</keyword>
<dbReference type="PANTHER" id="PTHR23422">
    <property type="entry name" value="DIPEPTIDYL PEPTIDASE III-RELATED"/>
    <property type="match status" value="1"/>
</dbReference>
<evidence type="ECO:0000256" key="6">
    <source>
        <dbReference type="ARBA" id="ARBA00012063"/>
    </source>
</evidence>
<dbReference type="GO" id="GO:0005737">
    <property type="term" value="C:cytoplasm"/>
    <property type="evidence" value="ECO:0007669"/>
    <property type="project" value="UniProtKB-SubCell"/>
</dbReference>
<reference evidence="24" key="1">
    <citation type="journal article" date="2014" name="Microb. Cell Fact.">
        <title>Exploiting Issatchenkia orientalis SD108 for succinic acid production.</title>
        <authorList>
            <person name="Xiao H."/>
            <person name="Shao Z."/>
            <person name="Jiang Y."/>
            <person name="Dole S."/>
            <person name="Zhao H."/>
        </authorList>
    </citation>
    <scope>NUCLEOTIDE SEQUENCE [LARGE SCALE GENOMIC DNA]</scope>
    <source>
        <strain evidence="24">SD108</strain>
    </source>
</reference>
<keyword evidence="18" id="KW-0687">Ribonucleoprotein</keyword>
<dbReference type="GO" id="GO:0008235">
    <property type="term" value="F:metalloexopeptidase activity"/>
    <property type="evidence" value="ECO:0007669"/>
    <property type="project" value="InterPro"/>
</dbReference>
<organism evidence="22 24">
    <name type="scientific">Pichia kudriavzevii</name>
    <name type="common">Yeast</name>
    <name type="synonym">Issatchenkia orientalis</name>
    <dbReference type="NCBI Taxonomy" id="4909"/>
    <lineage>
        <taxon>Eukaryota</taxon>
        <taxon>Fungi</taxon>
        <taxon>Dikarya</taxon>
        <taxon>Ascomycota</taxon>
        <taxon>Saccharomycotina</taxon>
        <taxon>Pichiomycetes</taxon>
        <taxon>Pichiales</taxon>
        <taxon>Pichiaceae</taxon>
        <taxon>Pichia</taxon>
    </lineage>
</organism>
<dbReference type="GO" id="GO:0030515">
    <property type="term" value="F:snoRNA binding"/>
    <property type="evidence" value="ECO:0007669"/>
    <property type="project" value="InterPro"/>
</dbReference>
<feature type="binding site" evidence="21">
    <location>
        <position position="506"/>
    </location>
    <ligand>
        <name>Zn(2+)</name>
        <dbReference type="ChEBI" id="CHEBI:29105"/>
        <note>catalytic</note>
    </ligand>
</feature>
<reference evidence="23 25" key="3">
    <citation type="submission" date="2017-05" db="EMBL/GenBank/DDBJ databases">
        <title>The Genome Sequence of Candida krusei Ckrusei653.</title>
        <authorList>
            <person name="Cuomo C."/>
            <person name="Forche A."/>
            <person name="Young S."/>
            <person name="Abouelleil A."/>
            <person name="Cao P."/>
            <person name="Chapman S."/>
            <person name="Cusick C."/>
            <person name="Shea T."/>
            <person name="Nusbaum C."/>
            <person name="Birren B."/>
        </authorList>
    </citation>
    <scope>NUCLEOTIDE SEQUENCE [LARGE SCALE GENOMIC DNA]</scope>
    <source>
        <strain evidence="23 25">Ckrusei653</strain>
    </source>
</reference>
<dbReference type="GO" id="GO:0006364">
    <property type="term" value="P:rRNA processing"/>
    <property type="evidence" value="ECO:0007669"/>
    <property type="project" value="UniProtKB-KW"/>
</dbReference>
<keyword evidence="9 19" id="KW-0963">Cytoplasm</keyword>
<dbReference type="eggNOG" id="KOG3675">
    <property type="taxonomic scope" value="Eukaryota"/>
</dbReference>
<keyword evidence="12 19" id="KW-0645">Protease</keyword>
<gene>
    <name evidence="23" type="ORF">CAS74_004641</name>
    <name evidence="22" type="ORF">JL09_g1547</name>
</gene>
<dbReference type="SUPFAM" id="SSF144210">
    <property type="entry name" value="Nop10-like SnoRNP"/>
    <property type="match status" value="1"/>
</dbReference>
<dbReference type="InterPro" id="IPR007264">
    <property type="entry name" value="H/ACA_rnp_Nop10"/>
</dbReference>
<evidence type="ECO:0000256" key="4">
    <source>
        <dbReference type="ARBA" id="ARBA00009462"/>
    </source>
</evidence>
<evidence type="ECO:0000256" key="5">
    <source>
        <dbReference type="ARBA" id="ARBA00010200"/>
    </source>
</evidence>
<dbReference type="InterPro" id="IPR039461">
    <property type="entry name" value="Peptidase_M49"/>
</dbReference>
<evidence type="ECO:0000313" key="22">
    <source>
        <dbReference type="EMBL" id="KGK39342.1"/>
    </source>
</evidence>
<evidence type="ECO:0000256" key="15">
    <source>
        <dbReference type="ARBA" id="ARBA00022833"/>
    </source>
</evidence>
<evidence type="ECO:0000256" key="10">
    <source>
        <dbReference type="ARBA" id="ARBA00022517"/>
    </source>
</evidence>
<evidence type="ECO:0000256" key="2">
    <source>
        <dbReference type="ARBA" id="ARBA00004496"/>
    </source>
</evidence>
<evidence type="ECO:0000256" key="11">
    <source>
        <dbReference type="ARBA" id="ARBA00022552"/>
    </source>
</evidence>
<evidence type="ECO:0000256" key="14">
    <source>
        <dbReference type="ARBA" id="ARBA00022801"/>
    </source>
</evidence>
<dbReference type="Gene3D" id="4.10.80.300">
    <property type="match status" value="1"/>
</dbReference>
<evidence type="ECO:0000256" key="20">
    <source>
        <dbReference type="PIRSR" id="PIRSR007828-1"/>
    </source>
</evidence>
<feature type="binding site" evidence="21">
    <location>
        <position position="511"/>
    </location>
    <ligand>
        <name>Zn(2+)</name>
        <dbReference type="ChEBI" id="CHEBI:29105"/>
        <note>catalytic</note>
    </ligand>
</feature>
<evidence type="ECO:0000256" key="9">
    <source>
        <dbReference type="ARBA" id="ARBA00022490"/>
    </source>
</evidence>
<accession>A0A099P550</accession>
<dbReference type="Pfam" id="PF03571">
    <property type="entry name" value="Peptidase_M49"/>
    <property type="match status" value="1"/>
</dbReference>